<evidence type="ECO:0000256" key="3">
    <source>
        <dbReference type="ARBA" id="ARBA00022801"/>
    </source>
</evidence>
<dbReference type="STRING" id="929556.Solca_2594"/>
<dbReference type="AlphaFoldDB" id="H8KRP7"/>
<accession>H8KRP7</accession>
<dbReference type="OrthoDB" id="57532at2"/>
<dbReference type="SUPFAM" id="SSF51445">
    <property type="entry name" value="(Trans)glycosidases"/>
    <property type="match status" value="1"/>
</dbReference>
<sequence>MIIKKLLYLSLALISYAAKAQEYSVTSPNQKLKLAITASKNLSYRVDFNNKTIIQPSVLELQLVNGKTFGHSAVTKKTAKSVNNEIKPLYGTSSSYKNNYNELIIDFKGGYSLALRANNEGVAYRFIASLKDSITIKNEHFELNLDKDYSFTTLGRNKDYHGYETVYQTKTISKLDSFYACLPSVINVDNNIKVVVSETNLYSYPGMYLIKNNAKANSLIAKFPQYPLETKPGGYSNFNLHVKKTADYIAHTAGTRTFPWRVISITDDEKSLLNNPIVYLLADESAKDDYSWVKPGKVAWDWWNANTLQGVDFKSGVNTETYKYFIDFAAKNGIEYVNLDEGWSDQFNLFKLSDKINMPEIIAYARQKNVKLILWMVWYTLDRQLPEALDQFQKWNIAGIKVDFMDRDDQPVMEFYERVAREAAKRKLLVNFHGACKPTGLERKYPNVINYEAVYGLEQSKWDTVKPNHDTHLPFLRNFAGPMDYTPGATRNASIENFRPVYQRPMSMGTRCHELAKFVCFYAPLQMLADSPTDYEKETDMLNFLSQVPTVWDETIPLEGKLGEYLAVARRKGNTWYIAALTNEKSKEFDLSLPFLKGNQYTITYFEDGINADRVGTDYKKKTEVMTINQATVSDTNLPSANKTLHVKMQPGGGFVAVLKNEN</sequence>
<dbReference type="InterPro" id="IPR014718">
    <property type="entry name" value="GH-type_carb-bd"/>
</dbReference>
<dbReference type="HOGENOM" id="CLU_011166_0_0_10"/>
<dbReference type="Gene3D" id="2.70.98.10">
    <property type="match status" value="1"/>
</dbReference>
<feature type="signal peptide" evidence="6">
    <location>
        <begin position="1"/>
        <end position="20"/>
    </location>
</feature>
<dbReference type="Gene3D" id="2.60.40.1180">
    <property type="entry name" value="Golgi alpha-mannosidase II"/>
    <property type="match status" value="1"/>
</dbReference>
<keyword evidence="11" id="KW-1185">Reference proteome</keyword>
<evidence type="ECO:0000259" key="9">
    <source>
        <dbReference type="Pfam" id="PF14509"/>
    </source>
</evidence>
<dbReference type="Gene3D" id="3.20.20.70">
    <property type="entry name" value="Aldolase class I"/>
    <property type="match status" value="1"/>
</dbReference>
<dbReference type="RefSeq" id="WP_014680855.1">
    <property type="nucleotide sequence ID" value="NC_017770.1"/>
</dbReference>
<dbReference type="InterPro" id="IPR029486">
    <property type="entry name" value="GH97_N"/>
</dbReference>
<evidence type="ECO:0000259" key="8">
    <source>
        <dbReference type="Pfam" id="PF14508"/>
    </source>
</evidence>
<evidence type="ECO:0000256" key="5">
    <source>
        <dbReference type="ARBA" id="ARBA00023295"/>
    </source>
</evidence>
<feature type="domain" description="Glycosyl-hydrolase 97 N-terminal" evidence="8">
    <location>
        <begin position="25"/>
        <end position="282"/>
    </location>
</feature>
<dbReference type="EMBL" id="CP003349">
    <property type="protein sequence ID" value="AFD07628.1"/>
    <property type="molecule type" value="Genomic_DNA"/>
</dbReference>
<feature type="chain" id="PRO_5003613331" evidence="6">
    <location>
        <begin position="21"/>
        <end position="663"/>
    </location>
</feature>
<dbReference type="InterPro" id="IPR013785">
    <property type="entry name" value="Aldolase_TIM"/>
</dbReference>
<dbReference type="KEGG" id="scn:Solca_2594"/>
<evidence type="ECO:0000256" key="1">
    <source>
        <dbReference type="ARBA" id="ARBA00001913"/>
    </source>
</evidence>
<feature type="domain" description="Glycosyl-hydrolase 97 C-terminal oligomerisation" evidence="9">
    <location>
        <begin position="551"/>
        <end position="660"/>
    </location>
</feature>
<keyword evidence="6" id="KW-0732">Signal</keyword>
<evidence type="ECO:0000313" key="11">
    <source>
        <dbReference type="Proteomes" id="UP000007590"/>
    </source>
</evidence>
<keyword evidence="3 10" id="KW-0378">Hydrolase</keyword>
<comment type="cofactor">
    <cofactor evidence="1">
        <name>Ca(2+)</name>
        <dbReference type="ChEBI" id="CHEBI:29108"/>
    </cofactor>
</comment>
<dbReference type="GO" id="GO:0016798">
    <property type="term" value="F:hydrolase activity, acting on glycosyl bonds"/>
    <property type="evidence" value="ECO:0007669"/>
    <property type="project" value="UniProtKB-KW"/>
</dbReference>
<evidence type="ECO:0000256" key="2">
    <source>
        <dbReference type="ARBA" id="ARBA00011245"/>
    </source>
</evidence>
<feature type="domain" description="Glycosyl-hydrolase 97 catalytic" evidence="7">
    <location>
        <begin position="302"/>
        <end position="454"/>
    </location>
</feature>
<evidence type="ECO:0000256" key="6">
    <source>
        <dbReference type="SAM" id="SignalP"/>
    </source>
</evidence>
<protein>
    <submittedName>
        <fullName evidence="10">Glycoside hydrolase 97</fullName>
    </submittedName>
</protein>
<reference evidence="10" key="1">
    <citation type="submission" date="2012-02" db="EMBL/GenBank/DDBJ databases">
        <title>The complete genome of Solitalea canadensis DSM 3403.</title>
        <authorList>
            <consortium name="US DOE Joint Genome Institute (JGI-PGF)"/>
            <person name="Lucas S."/>
            <person name="Copeland A."/>
            <person name="Lapidus A."/>
            <person name="Glavina del Rio T."/>
            <person name="Dalin E."/>
            <person name="Tice H."/>
            <person name="Bruce D."/>
            <person name="Goodwin L."/>
            <person name="Pitluck S."/>
            <person name="Peters L."/>
            <person name="Ovchinnikova G."/>
            <person name="Lu M."/>
            <person name="Kyrpides N."/>
            <person name="Mavromatis K."/>
            <person name="Ivanova N."/>
            <person name="Brettin T."/>
            <person name="Detter J.C."/>
            <person name="Han C."/>
            <person name="Larimer F."/>
            <person name="Land M."/>
            <person name="Hauser L."/>
            <person name="Markowitz V."/>
            <person name="Cheng J.-F."/>
            <person name="Hugenholtz P."/>
            <person name="Woyke T."/>
            <person name="Wu D."/>
            <person name="Spring S."/>
            <person name="Schroeder M."/>
            <person name="Kopitz M."/>
            <person name="Brambilla E."/>
            <person name="Klenk H.-P."/>
            <person name="Eisen J.A."/>
        </authorList>
    </citation>
    <scope>NUCLEOTIDE SEQUENCE</scope>
    <source>
        <strain evidence="10">DSM 3403</strain>
    </source>
</reference>
<gene>
    <name evidence="10" type="ordered locus">Solca_2594</name>
</gene>
<evidence type="ECO:0000256" key="4">
    <source>
        <dbReference type="ARBA" id="ARBA00022837"/>
    </source>
</evidence>
<keyword evidence="4" id="KW-0106">Calcium</keyword>
<dbReference type="Pfam" id="PF14509">
    <property type="entry name" value="GH97_C"/>
    <property type="match status" value="1"/>
</dbReference>
<dbReference type="InterPro" id="IPR013780">
    <property type="entry name" value="Glyco_hydro_b"/>
</dbReference>
<comment type="subunit">
    <text evidence="2">Monomer.</text>
</comment>
<name>H8KRP7_SOLCM</name>
<dbReference type="InterPro" id="IPR052720">
    <property type="entry name" value="Glycosyl_hydrolase_97"/>
</dbReference>
<dbReference type="Pfam" id="PF10566">
    <property type="entry name" value="Glyco_hydro_97"/>
    <property type="match status" value="1"/>
</dbReference>
<dbReference type="eggNOG" id="COG4948">
    <property type="taxonomic scope" value="Bacteria"/>
</dbReference>
<dbReference type="PANTHER" id="PTHR35803">
    <property type="entry name" value="GLUCAN 1,4-ALPHA-GLUCOSIDASE SUSB-RELATED"/>
    <property type="match status" value="1"/>
</dbReference>
<dbReference type="PANTHER" id="PTHR35803:SF2">
    <property type="entry name" value="RETAINING ALPHA-GALACTOSIDASE"/>
    <property type="match status" value="1"/>
</dbReference>
<organism evidence="10 11">
    <name type="scientific">Solitalea canadensis (strain ATCC 29591 / DSM 3403 / JCM 21819 / LMG 8368 / NBRC 15130 / NCIMB 12057 / USAM 9D)</name>
    <name type="common">Flexibacter canadensis</name>
    <dbReference type="NCBI Taxonomy" id="929556"/>
    <lineage>
        <taxon>Bacteria</taxon>
        <taxon>Pseudomonadati</taxon>
        <taxon>Bacteroidota</taxon>
        <taxon>Sphingobacteriia</taxon>
        <taxon>Sphingobacteriales</taxon>
        <taxon>Sphingobacteriaceae</taxon>
        <taxon>Solitalea</taxon>
    </lineage>
</organism>
<keyword evidence="5" id="KW-0326">Glycosidase</keyword>
<dbReference type="Pfam" id="PF14508">
    <property type="entry name" value="GH97_N"/>
    <property type="match status" value="1"/>
</dbReference>
<evidence type="ECO:0000259" key="7">
    <source>
        <dbReference type="Pfam" id="PF10566"/>
    </source>
</evidence>
<dbReference type="InterPro" id="IPR017853">
    <property type="entry name" value="GH"/>
</dbReference>
<dbReference type="GO" id="GO:0030246">
    <property type="term" value="F:carbohydrate binding"/>
    <property type="evidence" value="ECO:0007669"/>
    <property type="project" value="InterPro"/>
</dbReference>
<proteinExistence type="predicted"/>
<dbReference type="InterPro" id="IPR019563">
    <property type="entry name" value="GH97_catalytic"/>
</dbReference>
<evidence type="ECO:0000313" key="10">
    <source>
        <dbReference type="EMBL" id="AFD07628.1"/>
    </source>
</evidence>
<dbReference type="Proteomes" id="UP000007590">
    <property type="component" value="Chromosome"/>
</dbReference>
<dbReference type="InterPro" id="IPR029483">
    <property type="entry name" value="GH97_C"/>
</dbReference>